<keyword evidence="6" id="KW-1185">Reference proteome</keyword>
<dbReference type="GO" id="GO:0009395">
    <property type="term" value="P:phospholipid catabolic process"/>
    <property type="evidence" value="ECO:0007669"/>
    <property type="project" value="InterPro"/>
</dbReference>
<dbReference type="EMBL" id="CAJNNV010027671">
    <property type="protein sequence ID" value="CAE8621215.1"/>
    <property type="molecule type" value="Genomic_DNA"/>
</dbReference>
<dbReference type="Proteomes" id="UP000626109">
    <property type="component" value="Unassembled WGS sequence"/>
</dbReference>
<evidence type="ECO:0000313" key="4">
    <source>
        <dbReference type="EMBL" id="CAE8621215.1"/>
    </source>
</evidence>
<gene>
    <name evidence="4" type="ORF">PGLA1383_LOCUS38735</name>
    <name evidence="5" type="ORF">PGLA2088_LOCUS35545</name>
</gene>
<reference evidence="4" key="1">
    <citation type="submission" date="2021-02" db="EMBL/GenBank/DDBJ databases">
        <authorList>
            <person name="Dougan E. K."/>
            <person name="Rhodes N."/>
            <person name="Thang M."/>
            <person name="Chan C."/>
        </authorList>
    </citation>
    <scope>NUCLEOTIDE SEQUENCE</scope>
</reference>
<feature type="domain" description="PLA2c" evidence="3">
    <location>
        <begin position="59"/>
        <end position="125"/>
    </location>
</feature>
<proteinExistence type="predicted"/>
<dbReference type="GO" id="GO:0004620">
    <property type="term" value="F:phospholipase activity"/>
    <property type="evidence" value="ECO:0007669"/>
    <property type="project" value="InterPro"/>
</dbReference>
<organism evidence="4 6">
    <name type="scientific">Polarella glacialis</name>
    <name type="common">Dinoflagellate</name>
    <dbReference type="NCBI Taxonomy" id="89957"/>
    <lineage>
        <taxon>Eukaryota</taxon>
        <taxon>Sar</taxon>
        <taxon>Alveolata</taxon>
        <taxon>Dinophyceae</taxon>
        <taxon>Suessiales</taxon>
        <taxon>Suessiaceae</taxon>
        <taxon>Polarella</taxon>
    </lineage>
</organism>
<dbReference type="Pfam" id="PF01735">
    <property type="entry name" value="PLA2_B"/>
    <property type="match status" value="1"/>
</dbReference>
<protein>
    <recommendedName>
        <fullName evidence="3">PLA2c domain-containing protein</fullName>
    </recommendedName>
</protein>
<sequence>MAMWAWQNALLIGLLMGLQTLAVVGEEATCLEEPSEVELLQRFRRTPLQQRSRGLATCWEGGGFRAHAAYTGVTAGLLSVLKEEQSSKKFTSLGGLFDHVETMSSVSGGSWFISELAFSSTFESIIQGIAESPEQGFNIYNEQWIARFIAGLAPPQKQLLQSLHASVLKQASVGGTRKKGWYPGWLAEIILEVGFCIGPGTWSLFVNRMLQSTANISGSVRLGSAVNAWAQRKTWLAGVSLGTPGGLGEGTCASSPTPKSCLGNLVGGDSVNIYRDTMERPSIMVRPLTLRPNPAGLRRNSASPLEVGQSPLHHCPSA</sequence>
<accession>A0A813G8M5</accession>
<evidence type="ECO:0000313" key="6">
    <source>
        <dbReference type="Proteomes" id="UP000654075"/>
    </source>
</evidence>
<keyword evidence="2" id="KW-0732">Signal</keyword>
<dbReference type="InterPro" id="IPR016035">
    <property type="entry name" value="Acyl_Trfase/lysoPLipase"/>
</dbReference>
<dbReference type="OrthoDB" id="417272at2759"/>
<feature type="region of interest" description="Disordered" evidence="1">
    <location>
        <begin position="291"/>
        <end position="318"/>
    </location>
</feature>
<feature type="signal peptide" evidence="2">
    <location>
        <begin position="1"/>
        <end position="25"/>
    </location>
</feature>
<evidence type="ECO:0000259" key="3">
    <source>
        <dbReference type="Pfam" id="PF01735"/>
    </source>
</evidence>
<comment type="caution">
    <text evidence="4">The sequence shown here is derived from an EMBL/GenBank/DDBJ whole genome shotgun (WGS) entry which is preliminary data.</text>
</comment>
<evidence type="ECO:0000313" key="5">
    <source>
        <dbReference type="EMBL" id="CAE8709608.1"/>
    </source>
</evidence>
<dbReference type="AlphaFoldDB" id="A0A813G8M5"/>
<dbReference type="Gene3D" id="3.40.1090.10">
    <property type="entry name" value="Cytosolic phospholipase A2 catalytic domain"/>
    <property type="match status" value="1"/>
</dbReference>
<dbReference type="SUPFAM" id="SSF52151">
    <property type="entry name" value="FabD/lysophospholipase-like"/>
    <property type="match status" value="1"/>
</dbReference>
<feature type="chain" id="PRO_5035596256" description="PLA2c domain-containing protein" evidence="2">
    <location>
        <begin position="26"/>
        <end position="318"/>
    </location>
</feature>
<evidence type="ECO:0000256" key="2">
    <source>
        <dbReference type="SAM" id="SignalP"/>
    </source>
</evidence>
<name>A0A813G8M5_POLGL</name>
<dbReference type="EMBL" id="CAJNNW010031862">
    <property type="protein sequence ID" value="CAE8709608.1"/>
    <property type="molecule type" value="Genomic_DNA"/>
</dbReference>
<dbReference type="InterPro" id="IPR002642">
    <property type="entry name" value="LysoPLipase_cat_dom"/>
</dbReference>
<dbReference type="Proteomes" id="UP000654075">
    <property type="component" value="Unassembled WGS sequence"/>
</dbReference>
<evidence type="ECO:0000256" key="1">
    <source>
        <dbReference type="SAM" id="MobiDB-lite"/>
    </source>
</evidence>